<feature type="compositionally biased region" description="Polar residues" evidence="2">
    <location>
        <begin position="479"/>
        <end position="498"/>
    </location>
</feature>
<dbReference type="Proteomes" id="UP000053732">
    <property type="component" value="Unassembled WGS sequence"/>
</dbReference>
<dbReference type="EMBL" id="HG793138">
    <property type="protein sequence ID" value="CRL21085.1"/>
    <property type="molecule type" value="Genomic_DNA"/>
</dbReference>
<feature type="region of interest" description="Disordered" evidence="2">
    <location>
        <begin position="477"/>
        <end position="505"/>
    </location>
</feature>
<sequence length="555" mass="60608">MATPGRPQFFCTRPDGTLTPLVALDELPTNITIRGVSRTLNAGETQGMTSCGLATQRAEPWSVNGVTQSSDRDVGKEPLSDMHSLLLQILTDNDVPETMRSSAQAILFQGIERPNGLGGQSTPASGLSPIAPTFYAKNSHTGNKHVWLSAPGMLCFMFLTLSMQAGSSKKEYCSYWIRHGECDYSQQGCLYKHEMPTDFYTIDKLGLRDIPRWFREKYNVASLLHPNRDRPQLTIANQPPMRALPSSASPTNESSTNHVTPKLNKSPPQLNKSPPRGPANRGGHNGYGNHNQHRAGGRNGAPNGHHGNNWKGTHRGGRNRNMGNARHGVSNERDSERSSEYSPSLESVPATYNHGAHGYGDNQVCTPTTPAAVPASVPITVSTTGHVTVPMAPHQSLLDDGNSLSRNSFWKLGELTHCTQDLIEDASHKPVEVHRRIQPRHMYEHSSNPSSDGGVMLPKEPAVAYDSNFTAFTRADVPSRNQSDSNSSHGTVQMNYGPSTPHIRDLRLTDNVPLSSTETRVTWGPIGGPILKRTSPPVQNISHMFGPYSNHPHSS</sequence>
<dbReference type="InterPro" id="IPR000571">
    <property type="entry name" value="Znf_CCCH"/>
</dbReference>
<feature type="domain" description="C3H1-type" evidence="3">
    <location>
        <begin position="167"/>
        <end position="196"/>
    </location>
</feature>
<protein>
    <submittedName>
        <fullName evidence="4">Zinc finger, CCCH-type</fullName>
    </submittedName>
</protein>
<feature type="compositionally biased region" description="Basic and acidic residues" evidence="2">
    <location>
        <begin position="329"/>
        <end position="339"/>
    </location>
</feature>
<evidence type="ECO:0000313" key="5">
    <source>
        <dbReference type="Proteomes" id="UP000053732"/>
    </source>
</evidence>
<dbReference type="PROSITE" id="PS50103">
    <property type="entry name" value="ZF_C3H1"/>
    <property type="match status" value="1"/>
</dbReference>
<organism evidence="4 5">
    <name type="scientific">Penicillium camemberti (strain FM 013)</name>
    <dbReference type="NCBI Taxonomy" id="1429867"/>
    <lineage>
        <taxon>Eukaryota</taxon>
        <taxon>Fungi</taxon>
        <taxon>Dikarya</taxon>
        <taxon>Ascomycota</taxon>
        <taxon>Pezizomycotina</taxon>
        <taxon>Eurotiomycetes</taxon>
        <taxon>Eurotiomycetidae</taxon>
        <taxon>Eurotiales</taxon>
        <taxon>Aspergillaceae</taxon>
        <taxon>Penicillium</taxon>
    </lineage>
</organism>
<evidence type="ECO:0000259" key="3">
    <source>
        <dbReference type="PROSITE" id="PS50103"/>
    </source>
</evidence>
<gene>
    <name evidence="4" type="ORF">PCAMFM013_S005g000249</name>
</gene>
<feature type="region of interest" description="Disordered" evidence="2">
    <location>
        <begin position="229"/>
        <end position="363"/>
    </location>
</feature>
<keyword evidence="1" id="KW-0479">Metal-binding</keyword>
<keyword evidence="1" id="KW-0862">Zinc</keyword>
<evidence type="ECO:0000313" key="4">
    <source>
        <dbReference type="EMBL" id="CRL21085.1"/>
    </source>
</evidence>
<dbReference type="STRING" id="1429867.A0A0G4P430"/>
<name>A0A0G4P430_PENC3</name>
<proteinExistence type="predicted"/>
<dbReference type="AlphaFoldDB" id="A0A0G4P430"/>
<dbReference type="GO" id="GO:0008270">
    <property type="term" value="F:zinc ion binding"/>
    <property type="evidence" value="ECO:0007669"/>
    <property type="project" value="UniProtKB-KW"/>
</dbReference>
<accession>A0A0G4P430</accession>
<evidence type="ECO:0000256" key="2">
    <source>
        <dbReference type="SAM" id="MobiDB-lite"/>
    </source>
</evidence>
<feature type="zinc finger region" description="C3H1-type" evidence="1">
    <location>
        <begin position="167"/>
        <end position="196"/>
    </location>
</feature>
<keyword evidence="1" id="KW-0863">Zinc-finger</keyword>
<feature type="compositionally biased region" description="Polar residues" evidence="2">
    <location>
        <begin position="246"/>
        <end position="259"/>
    </location>
</feature>
<keyword evidence="5" id="KW-1185">Reference proteome</keyword>
<evidence type="ECO:0000256" key="1">
    <source>
        <dbReference type="PROSITE-ProRule" id="PRU00723"/>
    </source>
</evidence>
<reference evidence="4 5" key="1">
    <citation type="journal article" date="2014" name="Nat. Commun.">
        <title>Multiple recent horizontal transfers of a large genomic region in cheese making fungi.</title>
        <authorList>
            <person name="Cheeseman K."/>
            <person name="Ropars J."/>
            <person name="Renault P."/>
            <person name="Dupont J."/>
            <person name="Gouzy J."/>
            <person name="Branca A."/>
            <person name="Abraham A.L."/>
            <person name="Ceppi M."/>
            <person name="Conseiller E."/>
            <person name="Debuchy R."/>
            <person name="Malagnac F."/>
            <person name="Goarin A."/>
            <person name="Silar P."/>
            <person name="Lacoste S."/>
            <person name="Sallet E."/>
            <person name="Bensimon A."/>
            <person name="Giraud T."/>
            <person name="Brygoo Y."/>
        </authorList>
    </citation>
    <scope>NUCLEOTIDE SEQUENCE [LARGE SCALE GENOMIC DNA]</scope>
    <source>
        <strain evidence="5">FM 013</strain>
    </source>
</reference>